<evidence type="ECO:0000313" key="2">
    <source>
        <dbReference type="EMBL" id="GFD57272.1"/>
    </source>
</evidence>
<dbReference type="EMBL" id="BKCJ011839211">
    <property type="protein sequence ID" value="GFD57272.1"/>
    <property type="molecule type" value="Genomic_DNA"/>
</dbReference>
<feature type="region of interest" description="Disordered" evidence="1">
    <location>
        <begin position="1"/>
        <end position="21"/>
    </location>
</feature>
<feature type="compositionally biased region" description="Basic and acidic residues" evidence="1">
    <location>
        <begin position="52"/>
        <end position="69"/>
    </location>
</feature>
<sequence length="84" mass="9375">MEKYAQGVTPYAKEKMKSGGTALVQRRMIGTERAASVLIPRMITMVSTRSTRAPDHNAAKDRAEVDQGQRQRCQRLGNGNFFCT</sequence>
<proteinExistence type="predicted"/>
<accession>A0A699XAW1</accession>
<comment type="caution">
    <text evidence="2">The sequence shown here is derived from an EMBL/GenBank/DDBJ whole genome shotgun (WGS) entry which is preliminary data.</text>
</comment>
<name>A0A699XAW1_TANCI</name>
<evidence type="ECO:0000256" key="1">
    <source>
        <dbReference type="SAM" id="MobiDB-lite"/>
    </source>
</evidence>
<reference evidence="2" key="1">
    <citation type="journal article" date="2019" name="Sci. Rep.">
        <title>Draft genome of Tanacetum cinerariifolium, the natural source of mosquito coil.</title>
        <authorList>
            <person name="Yamashiro T."/>
            <person name="Shiraishi A."/>
            <person name="Satake H."/>
            <person name="Nakayama K."/>
        </authorList>
    </citation>
    <scope>NUCLEOTIDE SEQUENCE</scope>
</reference>
<dbReference type="AlphaFoldDB" id="A0A699XAW1"/>
<organism evidence="2">
    <name type="scientific">Tanacetum cinerariifolium</name>
    <name type="common">Dalmatian daisy</name>
    <name type="synonym">Chrysanthemum cinerariifolium</name>
    <dbReference type="NCBI Taxonomy" id="118510"/>
    <lineage>
        <taxon>Eukaryota</taxon>
        <taxon>Viridiplantae</taxon>
        <taxon>Streptophyta</taxon>
        <taxon>Embryophyta</taxon>
        <taxon>Tracheophyta</taxon>
        <taxon>Spermatophyta</taxon>
        <taxon>Magnoliopsida</taxon>
        <taxon>eudicotyledons</taxon>
        <taxon>Gunneridae</taxon>
        <taxon>Pentapetalae</taxon>
        <taxon>asterids</taxon>
        <taxon>campanulids</taxon>
        <taxon>Asterales</taxon>
        <taxon>Asteraceae</taxon>
        <taxon>Asteroideae</taxon>
        <taxon>Anthemideae</taxon>
        <taxon>Anthemidinae</taxon>
        <taxon>Tanacetum</taxon>
    </lineage>
</organism>
<gene>
    <name evidence="2" type="ORF">Tci_929241</name>
</gene>
<protein>
    <submittedName>
        <fullName evidence="2">Uncharacterized protein</fullName>
    </submittedName>
</protein>
<feature type="region of interest" description="Disordered" evidence="1">
    <location>
        <begin position="49"/>
        <end position="70"/>
    </location>
</feature>
<feature type="non-terminal residue" evidence="2">
    <location>
        <position position="84"/>
    </location>
</feature>